<dbReference type="Gene3D" id="1.10.260.40">
    <property type="entry name" value="lambda repressor-like DNA-binding domains"/>
    <property type="match status" value="1"/>
</dbReference>
<evidence type="ECO:0000313" key="6">
    <source>
        <dbReference type="Proteomes" id="UP000030437"/>
    </source>
</evidence>
<dbReference type="GO" id="GO:0000976">
    <property type="term" value="F:transcription cis-regulatory region binding"/>
    <property type="evidence" value="ECO:0007669"/>
    <property type="project" value="TreeGrafter"/>
</dbReference>
<proteinExistence type="predicted"/>
<sequence>MVTSKDVAKLAGVSQATVSRVLNTPDVVKKETVNKVMNAIKELNYIPNANARSLVQNKIGTIILLSGPLSNPFFVDTTSAIVNYASKRDYRVQVQFVNDNNLEKAYASALEQKNDGIILSCILEDDPIFDKLKGLGIPFITYNRKHKSNKNFVEIDNFHAGELSFQHMKDLGHENIAWIGGQLNVTTFKNRYQGFTNAVKEAGAKVNPSYVIHDIISKSDLEEAFYNLLHLRTPPTAICAATDSIALDLIDIAKKADISIPEEISIMGIDNVEISQHGMVELTTVGSKYKKNLGYIAIQELFSMMEDENNSCNCITEPVKLFVRKTTQRLN</sequence>
<keyword evidence="2" id="KW-0238">DNA-binding</keyword>
<accession>A0A0A3IGV7</accession>
<dbReference type="SMART" id="SM00354">
    <property type="entry name" value="HTH_LACI"/>
    <property type="match status" value="1"/>
</dbReference>
<dbReference type="Pfam" id="PF00356">
    <property type="entry name" value="LacI"/>
    <property type="match status" value="1"/>
</dbReference>
<evidence type="ECO:0000313" key="5">
    <source>
        <dbReference type="EMBL" id="KGR82705.1"/>
    </source>
</evidence>
<dbReference type="InterPro" id="IPR046335">
    <property type="entry name" value="LacI/GalR-like_sensor"/>
</dbReference>
<dbReference type="InterPro" id="IPR010982">
    <property type="entry name" value="Lambda_DNA-bd_dom_sf"/>
</dbReference>
<dbReference type="CDD" id="cd06267">
    <property type="entry name" value="PBP1_LacI_sugar_binding-like"/>
    <property type="match status" value="1"/>
</dbReference>
<evidence type="ECO:0000259" key="4">
    <source>
        <dbReference type="PROSITE" id="PS50932"/>
    </source>
</evidence>
<dbReference type="Pfam" id="PF13377">
    <property type="entry name" value="Peripla_BP_3"/>
    <property type="match status" value="1"/>
</dbReference>
<keyword evidence="1" id="KW-0805">Transcription regulation</keyword>
<dbReference type="PANTHER" id="PTHR30146">
    <property type="entry name" value="LACI-RELATED TRANSCRIPTIONAL REPRESSOR"/>
    <property type="match status" value="1"/>
</dbReference>
<evidence type="ECO:0000256" key="3">
    <source>
        <dbReference type="ARBA" id="ARBA00023163"/>
    </source>
</evidence>
<feature type="domain" description="HTH lacI-type" evidence="4">
    <location>
        <begin position="2"/>
        <end position="56"/>
    </location>
</feature>
<protein>
    <submittedName>
        <fullName evidence="5">Transcriptional regulator</fullName>
    </submittedName>
</protein>
<reference evidence="5 6" key="1">
    <citation type="submission" date="2014-02" db="EMBL/GenBank/DDBJ databases">
        <title>Draft genome sequence of Lysinibacillus odysseyi NBRC 100172.</title>
        <authorList>
            <person name="Zhang F."/>
            <person name="Wang G."/>
            <person name="Zhang L."/>
        </authorList>
    </citation>
    <scope>NUCLEOTIDE SEQUENCE [LARGE SCALE GENOMIC DNA]</scope>
    <source>
        <strain evidence="5 6">NBRC 100172</strain>
    </source>
</reference>
<dbReference type="RefSeq" id="WP_036157127.1">
    <property type="nucleotide sequence ID" value="NZ_AVCX01000002.1"/>
</dbReference>
<dbReference type="InterPro" id="IPR000843">
    <property type="entry name" value="HTH_LacI"/>
</dbReference>
<dbReference type="InterPro" id="IPR028082">
    <property type="entry name" value="Peripla_BP_I"/>
</dbReference>
<dbReference type="EMBL" id="JPVP01000059">
    <property type="protein sequence ID" value="KGR82705.1"/>
    <property type="molecule type" value="Genomic_DNA"/>
</dbReference>
<dbReference type="CDD" id="cd01392">
    <property type="entry name" value="HTH_LacI"/>
    <property type="match status" value="1"/>
</dbReference>
<dbReference type="eggNOG" id="COG1609">
    <property type="taxonomic scope" value="Bacteria"/>
</dbReference>
<dbReference type="PANTHER" id="PTHR30146:SF24">
    <property type="entry name" value="XYLOSE OPERON REGULATORY PROTEIN"/>
    <property type="match status" value="1"/>
</dbReference>
<evidence type="ECO:0000256" key="2">
    <source>
        <dbReference type="ARBA" id="ARBA00023125"/>
    </source>
</evidence>
<dbReference type="PRINTS" id="PR00036">
    <property type="entry name" value="HTHLACI"/>
</dbReference>
<dbReference type="Gene3D" id="3.40.50.2300">
    <property type="match status" value="2"/>
</dbReference>
<comment type="caution">
    <text evidence="5">The sequence shown here is derived from an EMBL/GenBank/DDBJ whole genome shotgun (WGS) entry which is preliminary data.</text>
</comment>
<dbReference type="STRING" id="1220589.CD32_17785"/>
<dbReference type="AlphaFoldDB" id="A0A0A3IGV7"/>
<keyword evidence="6" id="KW-1185">Reference proteome</keyword>
<dbReference type="Proteomes" id="UP000030437">
    <property type="component" value="Unassembled WGS sequence"/>
</dbReference>
<name>A0A0A3IGV7_9BACI</name>
<evidence type="ECO:0000256" key="1">
    <source>
        <dbReference type="ARBA" id="ARBA00023015"/>
    </source>
</evidence>
<gene>
    <name evidence="5" type="ORF">CD32_17785</name>
</gene>
<dbReference type="SUPFAM" id="SSF47413">
    <property type="entry name" value="lambda repressor-like DNA-binding domains"/>
    <property type="match status" value="1"/>
</dbReference>
<keyword evidence="3" id="KW-0804">Transcription</keyword>
<dbReference type="PROSITE" id="PS50932">
    <property type="entry name" value="HTH_LACI_2"/>
    <property type="match status" value="1"/>
</dbReference>
<organism evidence="5 6">
    <name type="scientific">Lysinibacillus odysseyi 34hs-1 = NBRC 100172</name>
    <dbReference type="NCBI Taxonomy" id="1220589"/>
    <lineage>
        <taxon>Bacteria</taxon>
        <taxon>Bacillati</taxon>
        <taxon>Bacillota</taxon>
        <taxon>Bacilli</taxon>
        <taxon>Bacillales</taxon>
        <taxon>Bacillaceae</taxon>
        <taxon>Lysinibacillus</taxon>
    </lineage>
</organism>
<dbReference type="OrthoDB" id="9796186at2"/>
<dbReference type="GO" id="GO:0003700">
    <property type="term" value="F:DNA-binding transcription factor activity"/>
    <property type="evidence" value="ECO:0007669"/>
    <property type="project" value="TreeGrafter"/>
</dbReference>
<dbReference type="SUPFAM" id="SSF53822">
    <property type="entry name" value="Periplasmic binding protein-like I"/>
    <property type="match status" value="1"/>
</dbReference>